<sequence>MITTVLLIIIYLAFISLGLPDSLLGVTWPIMQNQWGLPLDAVGLVALFITGSTIISSFLSGHIIKKFGTGKVTFISCAMTGGALLGFSFAPSYLWLLLFAIPLGFGGGAVDTGLNNYVALHFKAHHMNWLHCFWGVGATLGPLIMAQILINTSSWRLGYGTIAFIQLILAFILLITLPLWKKHESLSDSITNDGHFNGNTLENSFENSEINDKLSRKSILKIKGVKYALFTFLFYCAVELSMGLWGSSFLIQIKNISVEKAAFWVAMYYGGITLGRFISGFISFKLNNTQMIRYGVKITLIGAILLLFPLPNFISAFSFVLIGLGLSPIFPAMVHETPVRFGKNHSQLIIGYEMGFAATGNALFPPLLGVIVKHSSMRIFPFYLIGCILIMFLCSERLIKLTQETISSK</sequence>
<keyword evidence="5 7" id="KW-1133">Transmembrane helix</keyword>
<keyword evidence="4 7" id="KW-0812">Transmembrane</keyword>
<dbReference type="PANTHER" id="PTHR23514">
    <property type="entry name" value="BYPASS OF STOP CODON PROTEIN 6"/>
    <property type="match status" value="1"/>
</dbReference>
<evidence type="ECO:0000256" key="2">
    <source>
        <dbReference type="ARBA" id="ARBA00008335"/>
    </source>
</evidence>
<evidence type="ECO:0000256" key="7">
    <source>
        <dbReference type="SAM" id="Phobius"/>
    </source>
</evidence>
<dbReference type="InterPro" id="IPR011701">
    <property type="entry name" value="MFS"/>
</dbReference>
<dbReference type="InterPro" id="IPR020846">
    <property type="entry name" value="MFS_dom"/>
</dbReference>
<evidence type="ECO:0000256" key="6">
    <source>
        <dbReference type="ARBA" id="ARBA00023136"/>
    </source>
</evidence>
<feature type="transmembrane region" description="Helical" evidence="7">
    <location>
        <begin position="346"/>
        <end position="368"/>
    </location>
</feature>
<organism evidence="9 10">
    <name type="scientific">Clostridium grantii DSM 8605</name>
    <dbReference type="NCBI Taxonomy" id="1121316"/>
    <lineage>
        <taxon>Bacteria</taxon>
        <taxon>Bacillati</taxon>
        <taxon>Bacillota</taxon>
        <taxon>Clostridia</taxon>
        <taxon>Eubacteriales</taxon>
        <taxon>Clostridiaceae</taxon>
        <taxon>Clostridium</taxon>
    </lineage>
</organism>
<feature type="domain" description="Major facilitator superfamily (MFS) profile" evidence="8">
    <location>
        <begin position="6"/>
        <end position="398"/>
    </location>
</feature>
<evidence type="ECO:0000256" key="3">
    <source>
        <dbReference type="ARBA" id="ARBA00022448"/>
    </source>
</evidence>
<dbReference type="Gene3D" id="1.20.1250.20">
    <property type="entry name" value="MFS general substrate transporter like domains"/>
    <property type="match status" value="2"/>
</dbReference>
<feature type="transmembrane region" description="Helical" evidence="7">
    <location>
        <begin position="156"/>
        <end position="180"/>
    </location>
</feature>
<comment type="subcellular location">
    <subcellularLocation>
        <location evidence="1">Cell membrane</location>
        <topology evidence="1">Multi-pass membrane protein</topology>
    </subcellularLocation>
</comment>
<dbReference type="GO" id="GO:0022857">
    <property type="term" value="F:transmembrane transporter activity"/>
    <property type="evidence" value="ECO:0007669"/>
    <property type="project" value="InterPro"/>
</dbReference>
<dbReference type="InterPro" id="IPR036259">
    <property type="entry name" value="MFS_trans_sf"/>
</dbReference>
<feature type="transmembrane region" description="Helical" evidence="7">
    <location>
        <begin position="227"/>
        <end position="251"/>
    </location>
</feature>
<dbReference type="PROSITE" id="PS50850">
    <property type="entry name" value="MFS"/>
    <property type="match status" value="1"/>
</dbReference>
<dbReference type="Proteomes" id="UP000184447">
    <property type="component" value="Unassembled WGS sequence"/>
</dbReference>
<dbReference type="Pfam" id="PF07690">
    <property type="entry name" value="MFS_1"/>
    <property type="match status" value="1"/>
</dbReference>
<keyword evidence="6 7" id="KW-0472">Membrane</keyword>
<accession>A0A1M5TNV9</accession>
<dbReference type="AlphaFoldDB" id="A0A1M5TNV9"/>
<proteinExistence type="inferred from homology"/>
<dbReference type="EMBL" id="FQXM01000006">
    <property type="protein sequence ID" value="SHH52370.1"/>
    <property type="molecule type" value="Genomic_DNA"/>
</dbReference>
<feature type="transmembrane region" description="Helical" evidence="7">
    <location>
        <begin position="41"/>
        <end position="60"/>
    </location>
</feature>
<gene>
    <name evidence="9" type="ORF">SAMN02745207_01409</name>
</gene>
<feature type="transmembrane region" description="Helical" evidence="7">
    <location>
        <begin position="263"/>
        <end position="284"/>
    </location>
</feature>
<dbReference type="GO" id="GO:0005886">
    <property type="term" value="C:plasma membrane"/>
    <property type="evidence" value="ECO:0007669"/>
    <property type="project" value="UniProtKB-SubCell"/>
</dbReference>
<protein>
    <submittedName>
        <fullName evidence="9">Fucose permease</fullName>
    </submittedName>
</protein>
<dbReference type="SUPFAM" id="SSF103473">
    <property type="entry name" value="MFS general substrate transporter"/>
    <property type="match status" value="1"/>
</dbReference>
<name>A0A1M5TNV9_9CLOT</name>
<evidence type="ECO:0000259" key="8">
    <source>
        <dbReference type="PROSITE" id="PS50850"/>
    </source>
</evidence>
<dbReference type="InterPro" id="IPR051788">
    <property type="entry name" value="MFS_Transporter"/>
</dbReference>
<evidence type="ECO:0000313" key="10">
    <source>
        <dbReference type="Proteomes" id="UP000184447"/>
    </source>
</evidence>
<reference evidence="9 10" key="1">
    <citation type="submission" date="2016-11" db="EMBL/GenBank/DDBJ databases">
        <authorList>
            <person name="Jaros S."/>
            <person name="Januszkiewicz K."/>
            <person name="Wedrychowicz H."/>
        </authorList>
    </citation>
    <scope>NUCLEOTIDE SEQUENCE [LARGE SCALE GENOMIC DNA]</scope>
    <source>
        <strain evidence="9 10">DSM 8605</strain>
    </source>
</reference>
<keyword evidence="10" id="KW-1185">Reference proteome</keyword>
<dbReference type="RefSeq" id="WP_242950643.1">
    <property type="nucleotide sequence ID" value="NZ_FQXM01000006.1"/>
</dbReference>
<feature type="transmembrane region" description="Helical" evidence="7">
    <location>
        <begin position="380"/>
        <end position="399"/>
    </location>
</feature>
<dbReference type="PANTHER" id="PTHR23514:SF3">
    <property type="entry name" value="BYPASS OF STOP CODON PROTEIN 6"/>
    <property type="match status" value="1"/>
</dbReference>
<feature type="transmembrane region" description="Helical" evidence="7">
    <location>
        <begin position="314"/>
        <end position="334"/>
    </location>
</feature>
<evidence type="ECO:0000256" key="1">
    <source>
        <dbReference type="ARBA" id="ARBA00004651"/>
    </source>
</evidence>
<comment type="similarity">
    <text evidence="2">Belongs to the major facilitator superfamily.</text>
</comment>
<evidence type="ECO:0000313" key="9">
    <source>
        <dbReference type="EMBL" id="SHH52370.1"/>
    </source>
</evidence>
<feature type="transmembrane region" description="Helical" evidence="7">
    <location>
        <begin position="129"/>
        <end position="150"/>
    </location>
</feature>
<evidence type="ECO:0000256" key="5">
    <source>
        <dbReference type="ARBA" id="ARBA00022989"/>
    </source>
</evidence>
<keyword evidence="3" id="KW-0813">Transport</keyword>
<evidence type="ECO:0000256" key="4">
    <source>
        <dbReference type="ARBA" id="ARBA00022692"/>
    </source>
</evidence>
<feature type="transmembrane region" description="Helical" evidence="7">
    <location>
        <begin position="291"/>
        <end position="308"/>
    </location>
</feature>